<dbReference type="InterPro" id="IPR011762">
    <property type="entry name" value="COA_CT_N"/>
</dbReference>
<accession>A0A520MA69</accession>
<feature type="non-terminal residue" evidence="2">
    <location>
        <position position="345"/>
    </location>
</feature>
<evidence type="ECO:0000259" key="1">
    <source>
        <dbReference type="PROSITE" id="PS50980"/>
    </source>
</evidence>
<dbReference type="EMBL" id="SHBM01000015">
    <property type="protein sequence ID" value="RZO18136.1"/>
    <property type="molecule type" value="Genomic_DNA"/>
</dbReference>
<dbReference type="PANTHER" id="PTHR22855">
    <property type="entry name" value="ACETYL, PROPIONYL, PYRUVATE, AND GLUTACONYL CARBOXYLASE-RELATED"/>
    <property type="match status" value="1"/>
</dbReference>
<dbReference type="FunFam" id="3.90.226.10:FF:000030">
    <property type="entry name" value="Acetyl-CoA carboxylase carboxyltransferase subunit"/>
    <property type="match status" value="1"/>
</dbReference>
<sequence>MHSKNIAPKLRSNLDTKSENYIKNKEMMLEKLDFIDDLLDQAELGGGEYHHERLAKRGKMPIRERIMHVIDDDSPFLEISPLGGYGTDYTVGGGCVSGICLISGVECVIFGNDPSVKAGAMTVYAGEKWRRAIEISRENKIPFISFVESAGGDLSMGTGSKSGQAPISPTLQHDHFAATGRFFYEMTELSKLRIPVISVVFGSSTAGGAYQPGMSDYNIFIKDQSQVFLAGPPLVKAATGEESDAETLGGAQMHSETSGLSDYLAEDEMDALRICREVVSHLNWKKTGDGPKKIPEEPIYDQEELLGLISEDLKSPVDIREVIARFADASCFEEFKPLYGPTMIC</sequence>
<dbReference type="SUPFAM" id="SSF52096">
    <property type="entry name" value="ClpP/crotonase"/>
    <property type="match status" value="2"/>
</dbReference>
<dbReference type="Gene3D" id="3.90.226.10">
    <property type="entry name" value="2-enoyl-CoA Hydratase, Chain A, domain 1"/>
    <property type="match status" value="2"/>
</dbReference>
<feature type="domain" description="CoA carboxyltransferase N-terminal" evidence="1">
    <location>
        <begin position="28"/>
        <end position="294"/>
    </location>
</feature>
<protein>
    <submittedName>
        <fullName evidence="2">Acyl-CoA carboxylase subunit beta</fullName>
    </submittedName>
</protein>
<gene>
    <name evidence="2" type="ORF">EVB00_01540</name>
</gene>
<dbReference type="InterPro" id="IPR045190">
    <property type="entry name" value="MCCB/AccD1-like"/>
</dbReference>
<proteinExistence type="predicted"/>
<evidence type="ECO:0000313" key="2">
    <source>
        <dbReference type="EMBL" id="RZO18136.1"/>
    </source>
</evidence>
<comment type="caution">
    <text evidence="2">The sequence shown here is derived from an EMBL/GenBank/DDBJ whole genome shotgun (WGS) entry which is preliminary data.</text>
</comment>
<dbReference type="PANTHER" id="PTHR22855:SF46">
    <property type="entry name" value="METHYLCROTONOYL-COA CARBOXYLASE"/>
    <property type="match status" value="1"/>
</dbReference>
<dbReference type="Proteomes" id="UP000318359">
    <property type="component" value="Unassembled WGS sequence"/>
</dbReference>
<reference evidence="2 3" key="1">
    <citation type="submission" date="2019-02" db="EMBL/GenBank/DDBJ databases">
        <title>Prokaryotic population dynamics and viral predation in marine succession experiment using metagenomics: the confinement effect.</title>
        <authorList>
            <person name="Haro-Moreno J.M."/>
            <person name="Rodriguez-Valera F."/>
            <person name="Lopez-Perez M."/>
        </authorList>
    </citation>
    <scope>NUCLEOTIDE SEQUENCE [LARGE SCALE GENOMIC DNA]</scope>
    <source>
        <strain evidence="2">MED-G167</strain>
    </source>
</reference>
<dbReference type="InterPro" id="IPR034733">
    <property type="entry name" value="AcCoA_carboxyl_beta"/>
</dbReference>
<dbReference type="InterPro" id="IPR029045">
    <property type="entry name" value="ClpP/crotonase-like_dom_sf"/>
</dbReference>
<dbReference type="Pfam" id="PF01039">
    <property type="entry name" value="Carboxyl_trans"/>
    <property type="match status" value="1"/>
</dbReference>
<dbReference type="PROSITE" id="PS50980">
    <property type="entry name" value="COA_CT_NTER"/>
    <property type="match status" value="1"/>
</dbReference>
<dbReference type="AlphaFoldDB" id="A0A520MA69"/>
<organism evidence="2 3">
    <name type="scientific">SAR86 cluster bacterium</name>
    <dbReference type="NCBI Taxonomy" id="2030880"/>
    <lineage>
        <taxon>Bacteria</taxon>
        <taxon>Pseudomonadati</taxon>
        <taxon>Pseudomonadota</taxon>
        <taxon>Gammaproteobacteria</taxon>
        <taxon>SAR86 cluster</taxon>
    </lineage>
</organism>
<evidence type="ECO:0000313" key="3">
    <source>
        <dbReference type="Proteomes" id="UP000318359"/>
    </source>
</evidence>
<name>A0A520MA69_9GAMM</name>